<sequence>MSIECILMTIEVDVAIDDMELAVDVAISISIMMSGNKAGCVVIVRKSKSKRGREKRWLKIEPSESSRSQGAFLDQVAHEGRGLKRLKQFLTSK</sequence>
<name>S8B8Q3_PENO1</name>
<evidence type="ECO:0000313" key="2">
    <source>
        <dbReference type="Proteomes" id="UP000019376"/>
    </source>
</evidence>
<evidence type="ECO:0000313" key="1">
    <source>
        <dbReference type="EMBL" id="EPS31137.1"/>
    </source>
</evidence>
<dbReference type="Proteomes" id="UP000019376">
    <property type="component" value="Unassembled WGS sequence"/>
</dbReference>
<organism evidence="1 2">
    <name type="scientific">Penicillium oxalicum (strain 114-2 / CGMCC 5302)</name>
    <name type="common">Penicillium decumbens</name>
    <dbReference type="NCBI Taxonomy" id="933388"/>
    <lineage>
        <taxon>Eukaryota</taxon>
        <taxon>Fungi</taxon>
        <taxon>Dikarya</taxon>
        <taxon>Ascomycota</taxon>
        <taxon>Pezizomycotina</taxon>
        <taxon>Eurotiomycetes</taxon>
        <taxon>Eurotiomycetidae</taxon>
        <taxon>Eurotiales</taxon>
        <taxon>Aspergillaceae</taxon>
        <taxon>Penicillium</taxon>
    </lineage>
</organism>
<gene>
    <name evidence="1" type="ORF">PDE_06092</name>
</gene>
<protein>
    <submittedName>
        <fullName evidence="1">Uncharacterized protein</fullName>
    </submittedName>
</protein>
<dbReference type="HOGENOM" id="CLU_2400373_0_0_1"/>
<dbReference type="AlphaFoldDB" id="S8B8Q3"/>
<accession>S8B8Q3</accession>
<proteinExistence type="predicted"/>
<reference evidence="1 2" key="1">
    <citation type="journal article" date="2013" name="PLoS ONE">
        <title>Genomic and secretomic analyses reveal unique features of the lignocellulolytic enzyme system of Penicillium decumbens.</title>
        <authorList>
            <person name="Liu G."/>
            <person name="Zhang L."/>
            <person name="Wei X."/>
            <person name="Zou G."/>
            <person name="Qin Y."/>
            <person name="Ma L."/>
            <person name="Li J."/>
            <person name="Zheng H."/>
            <person name="Wang S."/>
            <person name="Wang C."/>
            <person name="Xun L."/>
            <person name="Zhao G.-P."/>
            <person name="Zhou Z."/>
            <person name="Qu Y."/>
        </authorList>
    </citation>
    <scope>NUCLEOTIDE SEQUENCE [LARGE SCALE GENOMIC DNA]</scope>
    <source>
        <strain evidence="2">114-2 / CGMCC 5302</strain>
    </source>
</reference>
<keyword evidence="2" id="KW-1185">Reference proteome</keyword>
<dbReference type="EMBL" id="KB644413">
    <property type="protein sequence ID" value="EPS31137.1"/>
    <property type="molecule type" value="Genomic_DNA"/>
</dbReference>